<dbReference type="Proteomes" id="UP000295724">
    <property type="component" value="Unassembled WGS sequence"/>
</dbReference>
<dbReference type="AlphaFoldDB" id="A0A4R6XG75"/>
<dbReference type="Pfam" id="PF22688">
    <property type="entry name" value="Hda_lid"/>
    <property type="match status" value="1"/>
</dbReference>
<dbReference type="EMBL" id="SNZB01000008">
    <property type="protein sequence ID" value="TDR16267.1"/>
    <property type="molecule type" value="Genomic_DNA"/>
</dbReference>
<dbReference type="SUPFAM" id="SSF52540">
    <property type="entry name" value="P-loop containing nucleoside triphosphate hydrolases"/>
    <property type="match status" value="1"/>
</dbReference>
<evidence type="ECO:0000259" key="1">
    <source>
        <dbReference type="Pfam" id="PF22688"/>
    </source>
</evidence>
<reference evidence="2 3" key="1">
    <citation type="submission" date="2019-03" db="EMBL/GenBank/DDBJ databases">
        <title>Genomic Encyclopedia of Type Strains, Phase IV (KMG-IV): sequencing the most valuable type-strain genomes for metagenomic binning, comparative biology and taxonomic classification.</title>
        <authorList>
            <person name="Goeker M."/>
        </authorList>
    </citation>
    <scope>NUCLEOTIDE SEQUENCE [LARGE SCALE GENOMIC DNA]</scope>
    <source>
        <strain evidence="2 3">DSM 25488</strain>
    </source>
</reference>
<dbReference type="Gene3D" id="1.10.8.60">
    <property type="match status" value="1"/>
</dbReference>
<sequence length="231" mass="26064">MNQSQVPLPLNNKDPFLFGDFIGNEEVVDALSRFEQLPQFTYLWGVEYSGKSHLMSALNGLLESAEVNFLILDANMIADEHLVNHLPAQIKFLLINDIDTVASDSVGEVALFNLYNYCLAHHCKLVVSSSISPRSDQWMLPDLQSRLNSGLVLSLEMLKGDQALKCIEHQFAMNGIPLESAVVKYLKTTQNTSYSYLYQLFMRLSAETLKLKKKLTVPLVKKALQDYQDSM</sequence>
<dbReference type="PANTHER" id="PTHR30050:SF5">
    <property type="entry name" value="DNAA REGULATORY INACTIVATOR HDA"/>
    <property type="match status" value="1"/>
</dbReference>
<dbReference type="GO" id="GO:0006270">
    <property type="term" value="P:DNA replication initiation"/>
    <property type="evidence" value="ECO:0007669"/>
    <property type="project" value="TreeGrafter"/>
</dbReference>
<dbReference type="GO" id="GO:0032297">
    <property type="term" value="P:negative regulation of DNA-templated DNA replication initiation"/>
    <property type="evidence" value="ECO:0007669"/>
    <property type="project" value="TreeGrafter"/>
</dbReference>
<feature type="domain" description="Hda lid" evidence="1">
    <location>
        <begin position="162"/>
        <end position="224"/>
    </location>
</feature>
<name>A0A4R6XG75_9GAMM</name>
<organism evidence="2 3">
    <name type="scientific">Marinicella litoralis</name>
    <dbReference type="NCBI Taxonomy" id="644220"/>
    <lineage>
        <taxon>Bacteria</taxon>
        <taxon>Pseudomonadati</taxon>
        <taxon>Pseudomonadota</taxon>
        <taxon>Gammaproteobacteria</taxon>
        <taxon>Lysobacterales</taxon>
        <taxon>Marinicellaceae</taxon>
        <taxon>Marinicella</taxon>
    </lineage>
</organism>
<dbReference type="Gene3D" id="3.40.50.300">
    <property type="entry name" value="P-loop containing nucleotide triphosphate hydrolases"/>
    <property type="match status" value="1"/>
</dbReference>
<dbReference type="RefSeq" id="WP_099020183.1">
    <property type="nucleotide sequence ID" value="NZ_NIHB01000006.1"/>
</dbReference>
<dbReference type="InterPro" id="IPR027417">
    <property type="entry name" value="P-loop_NTPase"/>
</dbReference>
<evidence type="ECO:0000313" key="2">
    <source>
        <dbReference type="EMBL" id="TDR16267.1"/>
    </source>
</evidence>
<protein>
    <submittedName>
        <fullName evidence="2">Regulatory inactivation of DnaA Hda protein</fullName>
    </submittedName>
</protein>
<comment type="caution">
    <text evidence="2">The sequence shown here is derived from an EMBL/GenBank/DDBJ whole genome shotgun (WGS) entry which is preliminary data.</text>
</comment>
<evidence type="ECO:0000313" key="3">
    <source>
        <dbReference type="Proteomes" id="UP000295724"/>
    </source>
</evidence>
<gene>
    <name evidence="2" type="ORF">C8D91_2793</name>
</gene>
<proteinExistence type="predicted"/>
<accession>A0A4R6XG75</accession>
<dbReference type="OrthoDB" id="9784878at2"/>
<dbReference type="PANTHER" id="PTHR30050">
    <property type="entry name" value="CHROMOSOMAL REPLICATION INITIATOR PROTEIN DNAA"/>
    <property type="match status" value="1"/>
</dbReference>
<dbReference type="InterPro" id="IPR055199">
    <property type="entry name" value="Hda_lid"/>
</dbReference>
<keyword evidence="3" id="KW-1185">Reference proteome</keyword>